<reference evidence="6" key="1">
    <citation type="journal article" date="2019" name="Int. J. Syst. Evol. Microbiol.">
        <title>The Global Catalogue of Microorganisms (GCM) 10K type strain sequencing project: providing services to taxonomists for standard genome sequencing and annotation.</title>
        <authorList>
            <consortium name="The Broad Institute Genomics Platform"/>
            <consortium name="The Broad Institute Genome Sequencing Center for Infectious Disease"/>
            <person name="Wu L."/>
            <person name="Ma J."/>
        </authorList>
    </citation>
    <scope>NUCLEOTIDE SEQUENCE [LARGE SCALE GENOMIC DNA]</scope>
    <source>
        <strain evidence="6">DT28</strain>
    </source>
</reference>
<dbReference type="PANTHER" id="PTHR10794:SF94">
    <property type="entry name" value="ESTERASE YHET-RELATED"/>
    <property type="match status" value="1"/>
</dbReference>
<dbReference type="Gene3D" id="3.40.50.1820">
    <property type="entry name" value="alpha/beta hydrolase"/>
    <property type="match status" value="1"/>
</dbReference>
<evidence type="ECO:0000256" key="3">
    <source>
        <dbReference type="ARBA" id="ARBA00022801"/>
    </source>
</evidence>
<comment type="similarity">
    <text evidence="1">Belongs to the AB hydrolase superfamily. AB hydrolase 4 family.</text>
</comment>
<dbReference type="NCBIfam" id="NF008218">
    <property type="entry name" value="PRK10985.1"/>
    <property type="match status" value="1"/>
</dbReference>
<dbReference type="PROSITE" id="PS01133">
    <property type="entry name" value="UPF0017"/>
    <property type="match status" value="1"/>
</dbReference>
<evidence type="ECO:0000256" key="1">
    <source>
        <dbReference type="ARBA" id="ARBA00010884"/>
    </source>
</evidence>
<dbReference type="EMBL" id="JBHSGB010000001">
    <property type="protein sequence ID" value="MFC4653595.1"/>
    <property type="molecule type" value="Genomic_DNA"/>
</dbReference>
<dbReference type="InterPro" id="IPR012020">
    <property type="entry name" value="ABHD4"/>
</dbReference>
<dbReference type="InterPro" id="IPR000952">
    <property type="entry name" value="AB_hydrolase_4_CS"/>
</dbReference>
<evidence type="ECO:0000256" key="2">
    <source>
        <dbReference type="ARBA" id="ARBA00022487"/>
    </source>
</evidence>
<evidence type="ECO:0000259" key="4">
    <source>
        <dbReference type="Pfam" id="PF00561"/>
    </source>
</evidence>
<dbReference type="InterPro" id="IPR050960">
    <property type="entry name" value="AB_hydrolase_4_sf"/>
</dbReference>
<comment type="caution">
    <text evidence="5">The sequence shown here is derived from an EMBL/GenBank/DDBJ whole genome shotgun (WGS) entry which is preliminary data.</text>
</comment>
<dbReference type="Proteomes" id="UP001595962">
    <property type="component" value="Unassembled WGS sequence"/>
</dbReference>
<protein>
    <submittedName>
        <fullName evidence="5">Hydrolase</fullName>
    </submittedName>
</protein>
<name>A0ABV9JFW1_9GAMM</name>
<dbReference type="InterPro" id="IPR029058">
    <property type="entry name" value="AB_hydrolase_fold"/>
</dbReference>
<evidence type="ECO:0000313" key="5">
    <source>
        <dbReference type="EMBL" id="MFC4653595.1"/>
    </source>
</evidence>
<dbReference type="Pfam" id="PF00561">
    <property type="entry name" value="Abhydrolase_1"/>
    <property type="match status" value="1"/>
</dbReference>
<dbReference type="PANTHER" id="PTHR10794">
    <property type="entry name" value="ABHYDROLASE DOMAIN-CONTAINING PROTEIN"/>
    <property type="match status" value="1"/>
</dbReference>
<proteinExistence type="inferred from homology"/>
<dbReference type="GO" id="GO:0016787">
    <property type="term" value="F:hydrolase activity"/>
    <property type="evidence" value="ECO:0007669"/>
    <property type="project" value="UniProtKB-KW"/>
</dbReference>
<gene>
    <name evidence="5" type="ORF">ACFO3I_01020</name>
</gene>
<dbReference type="PIRSF" id="PIRSF005211">
    <property type="entry name" value="Ab_hydro_YheT"/>
    <property type="match status" value="1"/>
</dbReference>
<dbReference type="RefSeq" id="WP_377331001.1">
    <property type="nucleotide sequence ID" value="NZ_JBHSGB010000001.1"/>
</dbReference>
<feature type="domain" description="AB hydrolase-1" evidence="4">
    <location>
        <begin position="71"/>
        <end position="311"/>
    </location>
</feature>
<evidence type="ECO:0000313" key="6">
    <source>
        <dbReference type="Proteomes" id="UP001595962"/>
    </source>
</evidence>
<dbReference type="InterPro" id="IPR000073">
    <property type="entry name" value="AB_hydrolase_1"/>
</dbReference>
<accession>A0ABV9JFW1</accession>
<dbReference type="SUPFAM" id="SSF53474">
    <property type="entry name" value="alpha/beta-Hydrolases"/>
    <property type="match status" value="1"/>
</dbReference>
<organism evidence="5 6">
    <name type="scientific">Rheinheimera marina</name>
    <dbReference type="NCBI Taxonomy" id="1774958"/>
    <lineage>
        <taxon>Bacteria</taxon>
        <taxon>Pseudomonadati</taxon>
        <taxon>Pseudomonadota</taxon>
        <taxon>Gammaproteobacteria</taxon>
        <taxon>Chromatiales</taxon>
        <taxon>Chromatiaceae</taxon>
        <taxon>Rheinheimera</taxon>
    </lineage>
</organism>
<keyword evidence="6" id="KW-1185">Reference proteome</keyword>
<keyword evidence="2" id="KW-0719">Serine esterase</keyword>
<keyword evidence="3 5" id="KW-0378">Hydrolase</keyword>
<sequence>MNLQAQPFSMQLPPAFKAAWWLRNCHLQTIAAKYLAPPRKAPACNEMLALPDGDHLQLSWSEPSTLRPEAPLVVVLHGLEGNIHSHYAAGMLAALQQQGFTAVLMHFRGCNGQPNRLPRAYHSGDTADLAYFVAQLQHQFPSRPLAAVGFSLGGNVLVKYAGETGASCPLSALVAVSAPLALAPSADRINQGSSKIYQSYLLGRLKQSMLAKLKRHSHFPLPLTAQQILAVRSIREFDDLLTAPLHGFSNADEYYKLCSGKGFLKQIHKPTLLVHAEDDPFLSPAVLPKATEMPPWVSLLLSKRGGHVGFVSGSNPFKPRYYLEQHIPGYLQQFFPQVAT</sequence>